<reference evidence="1" key="2">
    <citation type="submission" date="2022-01" db="EMBL/GenBank/DDBJ databases">
        <authorList>
            <person name="Yamashiro T."/>
            <person name="Shiraishi A."/>
            <person name="Satake H."/>
            <person name="Nakayama K."/>
        </authorList>
    </citation>
    <scope>NUCLEOTIDE SEQUENCE</scope>
</reference>
<reference evidence="1" key="1">
    <citation type="journal article" date="2022" name="Int. J. Mol. Sci.">
        <title>Draft Genome of Tanacetum Coccineum: Genomic Comparison of Closely Related Tanacetum-Family Plants.</title>
        <authorList>
            <person name="Yamashiro T."/>
            <person name="Shiraishi A."/>
            <person name="Nakayama K."/>
            <person name="Satake H."/>
        </authorList>
    </citation>
    <scope>NUCLEOTIDE SEQUENCE</scope>
</reference>
<evidence type="ECO:0000313" key="2">
    <source>
        <dbReference type="Proteomes" id="UP001151760"/>
    </source>
</evidence>
<name>A0ABQ5AHE4_9ASTR</name>
<dbReference type="Proteomes" id="UP001151760">
    <property type="component" value="Unassembled WGS sequence"/>
</dbReference>
<sequence length="81" mass="8988">MLYSLNIEKLDENIVQKHGVAQRRLEDKQPEEKTNTDCLVKEREKVHLGIKVGANITVTGVPGQEGAEGNVAKKKKGVYES</sequence>
<keyword evidence="2" id="KW-1185">Reference proteome</keyword>
<accession>A0ABQ5AHE4</accession>
<proteinExistence type="predicted"/>
<protein>
    <submittedName>
        <fullName evidence="1">Uncharacterized protein</fullName>
    </submittedName>
</protein>
<evidence type="ECO:0000313" key="1">
    <source>
        <dbReference type="EMBL" id="GJT02091.1"/>
    </source>
</evidence>
<dbReference type="EMBL" id="BQNB010012321">
    <property type="protein sequence ID" value="GJT02091.1"/>
    <property type="molecule type" value="Genomic_DNA"/>
</dbReference>
<comment type="caution">
    <text evidence="1">The sequence shown here is derived from an EMBL/GenBank/DDBJ whole genome shotgun (WGS) entry which is preliminary data.</text>
</comment>
<gene>
    <name evidence="1" type="ORF">Tco_0823260</name>
</gene>
<organism evidence="1 2">
    <name type="scientific">Tanacetum coccineum</name>
    <dbReference type="NCBI Taxonomy" id="301880"/>
    <lineage>
        <taxon>Eukaryota</taxon>
        <taxon>Viridiplantae</taxon>
        <taxon>Streptophyta</taxon>
        <taxon>Embryophyta</taxon>
        <taxon>Tracheophyta</taxon>
        <taxon>Spermatophyta</taxon>
        <taxon>Magnoliopsida</taxon>
        <taxon>eudicotyledons</taxon>
        <taxon>Gunneridae</taxon>
        <taxon>Pentapetalae</taxon>
        <taxon>asterids</taxon>
        <taxon>campanulids</taxon>
        <taxon>Asterales</taxon>
        <taxon>Asteraceae</taxon>
        <taxon>Asteroideae</taxon>
        <taxon>Anthemideae</taxon>
        <taxon>Anthemidinae</taxon>
        <taxon>Tanacetum</taxon>
    </lineage>
</organism>